<keyword evidence="3" id="KW-1185">Reference proteome</keyword>
<dbReference type="AlphaFoldDB" id="A0AAV3RWV7"/>
<keyword evidence="1" id="KW-0472">Membrane</keyword>
<protein>
    <submittedName>
        <fullName evidence="2">Uncharacterized protein</fullName>
    </submittedName>
</protein>
<accession>A0AAV3RWV7</accession>
<sequence>MARGEWFNSNNNSSSNNIQYNNGGRTKWWCTYKRMTIVVCGINILVVLHIFHSLFNSIYIYPFNYSQSSFRYNAVQTRKMEESNRIRKSSEPTRLIQLMDQIKKELIGQKRSIELPLQTKQIITDELLLRFRGLDANANFTVQREVIESWRMDKLREAKVVIHNKTSNSSLSIEEAGHLLEALGSDWPSLSEDLGFLIPVEIINTEHDDKPEGVEELEQEILPGRPLPPECRAEHHTDYDGAAVRWGLTHNKESAYECCMSCFDQAKHANPDEKKCNIWVYCPSEQGCHSPDIYEHKLGECWLKYSEKPKLNFKDKYSESYRNAHQNAPLVVPWVSGIISA</sequence>
<keyword evidence="1" id="KW-0812">Transmembrane</keyword>
<proteinExistence type="predicted"/>
<keyword evidence="1" id="KW-1133">Transmembrane helix</keyword>
<evidence type="ECO:0000313" key="2">
    <source>
        <dbReference type="EMBL" id="GAA0185429.1"/>
    </source>
</evidence>
<dbReference type="PANTHER" id="PTHR33344:SF1">
    <property type="entry name" value="OS06G0214100 PROTEIN"/>
    <property type="match status" value="1"/>
</dbReference>
<name>A0AAV3RWV7_LITER</name>
<dbReference type="EMBL" id="BAABME010012698">
    <property type="protein sequence ID" value="GAA0185429.1"/>
    <property type="molecule type" value="Genomic_DNA"/>
</dbReference>
<feature type="transmembrane region" description="Helical" evidence="1">
    <location>
        <begin position="35"/>
        <end position="61"/>
    </location>
</feature>
<dbReference type="Proteomes" id="UP001454036">
    <property type="component" value="Unassembled WGS sequence"/>
</dbReference>
<organism evidence="2 3">
    <name type="scientific">Lithospermum erythrorhizon</name>
    <name type="common">Purple gromwell</name>
    <name type="synonym">Lithospermum officinale var. erythrorhizon</name>
    <dbReference type="NCBI Taxonomy" id="34254"/>
    <lineage>
        <taxon>Eukaryota</taxon>
        <taxon>Viridiplantae</taxon>
        <taxon>Streptophyta</taxon>
        <taxon>Embryophyta</taxon>
        <taxon>Tracheophyta</taxon>
        <taxon>Spermatophyta</taxon>
        <taxon>Magnoliopsida</taxon>
        <taxon>eudicotyledons</taxon>
        <taxon>Gunneridae</taxon>
        <taxon>Pentapetalae</taxon>
        <taxon>asterids</taxon>
        <taxon>lamiids</taxon>
        <taxon>Boraginales</taxon>
        <taxon>Boraginaceae</taxon>
        <taxon>Boraginoideae</taxon>
        <taxon>Lithospermeae</taxon>
        <taxon>Lithospermum</taxon>
    </lineage>
</organism>
<reference evidence="2 3" key="1">
    <citation type="submission" date="2024-01" db="EMBL/GenBank/DDBJ databases">
        <title>The complete chloroplast genome sequence of Lithospermum erythrorhizon: insights into the phylogenetic relationship among Boraginaceae species and the maternal lineages of purple gromwells.</title>
        <authorList>
            <person name="Okada T."/>
            <person name="Watanabe K."/>
        </authorList>
    </citation>
    <scope>NUCLEOTIDE SEQUENCE [LARGE SCALE GENOMIC DNA]</scope>
</reference>
<gene>
    <name evidence="2" type="ORF">LIER_32717</name>
</gene>
<comment type="caution">
    <text evidence="2">The sequence shown here is derived from an EMBL/GenBank/DDBJ whole genome shotgun (WGS) entry which is preliminary data.</text>
</comment>
<dbReference type="PANTHER" id="PTHR33344">
    <property type="entry name" value="OS02G0761600 PROTEIN"/>
    <property type="match status" value="1"/>
</dbReference>
<evidence type="ECO:0000256" key="1">
    <source>
        <dbReference type="SAM" id="Phobius"/>
    </source>
</evidence>
<evidence type="ECO:0000313" key="3">
    <source>
        <dbReference type="Proteomes" id="UP001454036"/>
    </source>
</evidence>